<dbReference type="EMBL" id="CAJHNH020000165">
    <property type="protein sequence ID" value="CAG5115795.1"/>
    <property type="molecule type" value="Genomic_DNA"/>
</dbReference>
<reference evidence="2" key="1">
    <citation type="submission" date="2021-04" db="EMBL/GenBank/DDBJ databases">
        <authorList>
            <consortium name="Molecular Ecology Group"/>
        </authorList>
    </citation>
    <scope>NUCLEOTIDE SEQUENCE</scope>
</reference>
<accession>A0A8S3YJQ6</accession>
<dbReference type="OrthoDB" id="10549206at2759"/>
<keyword evidence="3" id="KW-1185">Reference proteome</keyword>
<feature type="non-terminal residue" evidence="2">
    <location>
        <position position="77"/>
    </location>
</feature>
<dbReference type="Proteomes" id="UP000678393">
    <property type="component" value="Unassembled WGS sequence"/>
</dbReference>
<gene>
    <name evidence="2" type="ORF">CUNI_LOCUS1353</name>
</gene>
<evidence type="ECO:0000313" key="2">
    <source>
        <dbReference type="EMBL" id="CAG5115795.1"/>
    </source>
</evidence>
<sequence length="77" mass="8770">MAKRTGSYGDLPRPQLPPLTLPGHLHEMTKEEKLKARLYSYAPLKAPVNPRALKFKGVTQAQARRLLEPIERRVEPL</sequence>
<feature type="region of interest" description="Disordered" evidence="1">
    <location>
        <begin position="1"/>
        <end position="22"/>
    </location>
</feature>
<dbReference type="AlphaFoldDB" id="A0A8S3YJQ6"/>
<evidence type="ECO:0000256" key="1">
    <source>
        <dbReference type="SAM" id="MobiDB-lite"/>
    </source>
</evidence>
<comment type="caution">
    <text evidence="2">The sequence shown here is derived from an EMBL/GenBank/DDBJ whole genome shotgun (WGS) entry which is preliminary data.</text>
</comment>
<name>A0A8S3YJQ6_9EUPU</name>
<organism evidence="2 3">
    <name type="scientific">Candidula unifasciata</name>
    <dbReference type="NCBI Taxonomy" id="100452"/>
    <lineage>
        <taxon>Eukaryota</taxon>
        <taxon>Metazoa</taxon>
        <taxon>Spiralia</taxon>
        <taxon>Lophotrochozoa</taxon>
        <taxon>Mollusca</taxon>
        <taxon>Gastropoda</taxon>
        <taxon>Heterobranchia</taxon>
        <taxon>Euthyneura</taxon>
        <taxon>Panpulmonata</taxon>
        <taxon>Eupulmonata</taxon>
        <taxon>Stylommatophora</taxon>
        <taxon>Helicina</taxon>
        <taxon>Helicoidea</taxon>
        <taxon>Geomitridae</taxon>
        <taxon>Candidula</taxon>
    </lineage>
</organism>
<protein>
    <submittedName>
        <fullName evidence="2">Uncharacterized protein</fullName>
    </submittedName>
</protein>
<proteinExistence type="predicted"/>
<evidence type="ECO:0000313" key="3">
    <source>
        <dbReference type="Proteomes" id="UP000678393"/>
    </source>
</evidence>